<dbReference type="Proteomes" id="UP000023152">
    <property type="component" value="Unassembled WGS sequence"/>
</dbReference>
<evidence type="ECO:0000256" key="2">
    <source>
        <dbReference type="SAM" id="Phobius"/>
    </source>
</evidence>
<dbReference type="PANTHER" id="PTHR11533">
    <property type="entry name" value="PROTEASE M1 ZINC METALLOPROTEASE"/>
    <property type="match status" value="1"/>
</dbReference>
<dbReference type="Pfam" id="PF11838">
    <property type="entry name" value="ERAP1_C"/>
    <property type="match status" value="2"/>
</dbReference>
<dbReference type="GO" id="GO:0042277">
    <property type="term" value="F:peptide binding"/>
    <property type="evidence" value="ECO:0007669"/>
    <property type="project" value="TreeGrafter"/>
</dbReference>
<evidence type="ECO:0000313" key="5">
    <source>
        <dbReference type="Proteomes" id="UP000023152"/>
    </source>
</evidence>
<dbReference type="PANTHER" id="PTHR11533:SF299">
    <property type="entry name" value="AMINOPEPTIDASE"/>
    <property type="match status" value="1"/>
</dbReference>
<keyword evidence="2" id="KW-1133">Transmembrane helix</keyword>
<dbReference type="GO" id="GO:0070006">
    <property type="term" value="F:metalloaminopeptidase activity"/>
    <property type="evidence" value="ECO:0007669"/>
    <property type="project" value="TreeGrafter"/>
</dbReference>
<feature type="domain" description="ERAP1-like C-terminal" evidence="3">
    <location>
        <begin position="91"/>
        <end position="186"/>
    </location>
</feature>
<dbReference type="GO" id="GO:0005737">
    <property type="term" value="C:cytoplasm"/>
    <property type="evidence" value="ECO:0007669"/>
    <property type="project" value="TreeGrafter"/>
</dbReference>
<evidence type="ECO:0000256" key="1">
    <source>
        <dbReference type="ARBA" id="ARBA00010136"/>
    </source>
</evidence>
<protein>
    <recommendedName>
        <fullName evidence="3">ERAP1-like C-terminal domain-containing protein</fullName>
    </recommendedName>
</protein>
<sequence length="365" mass="41560">MMDSWILQPGFPLLRVHMTGRLSNQTVEFELSQQRMLMSDEHRNDMDIQAQLWSIPVLVQHAAGQTQPIIMTTASQQLNLVQQVNNGVEYYMFNPNMSGVYHVFYDNATLQLLQNSFTSLTALNQFTVLADRLALMLSGYISADSYLLFLYDVLQRVNTDLAINKVSYVFWRHIISALTTIDSMFCEYGSATLYSIQTDLWMANANNNDGSSSQSFVNADHSTLQNFRSFSRDLLAPVWELVNKWSSSTSDTDDITSLRPYLASALILFNDTQVIAEGYSIFVSNDLTAIDPNLIVPVLEAALTYTSATETTLQWIFTHFSNLNSENQLNALRALGAFCIISLFFFFFFFFIFFYIKHKMGNNKT</sequence>
<keyword evidence="2" id="KW-0472">Membrane</keyword>
<dbReference type="Gene3D" id="2.60.40.1910">
    <property type="match status" value="1"/>
</dbReference>
<dbReference type="GO" id="GO:0005615">
    <property type="term" value="C:extracellular space"/>
    <property type="evidence" value="ECO:0007669"/>
    <property type="project" value="TreeGrafter"/>
</dbReference>
<comment type="caution">
    <text evidence="4">The sequence shown here is derived from an EMBL/GenBank/DDBJ whole genome shotgun (WGS) entry which is preliminary data.</text>
</comment>
<dbReference type="GO" id="GO:0006508">
    <property type="term" value="P:proteolysis"/>
    <property type="evidence" value="ECO:0007669"/>
    <property type="project" value="TreeGrafter"/>
</dbReference>
<dbReference type="OrthoDB" id="10031169at2759"/>
<accession>X6MQZ0</accession>
<feature type="domain" description="ERAP1-like C-terminal" evidence="3">
    <location>
        <begin position="216"/>
        <end position="338"/>
    </location>
</feature>
<dbReference type="GO" id="GO:0008270">
    <property type="term" value="F:zinc ion binding"/>
    <property type="evidence" value="ECO:0007669"/>
    <property type="project" value="TreeGrafter"/>
</dbReference>
<comment type="similarity">
    <text evidence="1">Belongs to the peptidase M1 family.</text>
</comment>
<dbReference type="GO" id="GO:0016020">
    <property type="term" value="C:membrane"/>
    <property type="evidence" value="ECO:0007669"/>
    <property type="project" value="TreeGrafter"/>
</dbReference>
<dbReference type="AlphaFoldDB" id="X6MQZ0"/>
<dbReference type="GO" id="GO:0043171">
    <property type="term" value="P:peptide catabolic process"/>
    <property type="evidence" value="ECO:0007669"/>
    <property type="project" value="TreeGrafter"/>
</dbReference>
<reference evidence="4 5" key="1">
    <citation type="journal article" date="2013" name="Curr. Biol.">
        <title>The Genome of the Foraminiferan Reticulomyxa filosa.</title>
        <authorList>
            <person name="Glockner G."/>
            <person name="Hulsmann N."/>
            <person name="Schleicher M."/>
            <person name="Noegel A.A."/>
            <person name="Eichinger L."/>
            <person name="Gallinger C."/>
            <person name="Pawlowski J."/>
            <person name="Sierra R."/>
            <person name="Euteneuer U."/>
            <person name="Pillet L."/>
            <person name="Moustafa A."/>
            <person name="Platzer M."/>
            <person name="Groth M."/>
            <person name="Szafranski K."/>
            <person name="Schliwa M."/>
        </authorList>
    </citation>
    <scope>NUCLEOTIDE SEQUENCE [LARGE SCALE GENOMIC DNA]</scope>
</reference>
<dbReference type="Gene3D" id="1.25.50.20">
    <property type="match status" value="1"/>
</dbReference>
<evidence type="ECO:0000313" key="4">
    <source>
        <dbReference type="EMBL" id="ETO15852.1"/>
    </source>
</evidence>
<keyword evidence="2" id="KW-0812">Transmembrane</keyword>
<evidence type="ECO:0000259" key="3">
    <source>
        <dbReference type="Pfam" id="PF11838"/>
    </source>
</evidence>
<name>X6MQZ0_RETFI</name>
<feature type="transmembrane region" description="Helical" evidence="2">
    <location>
        <begin position="334"/>
        <end position="356"/>
    </location>
</feature>
<dbReference type="EMBL" id="ASPP01018750">
    <property type="protein sequence ID" value="ETO15852.1"/>
    <property type="molecule type" value="Genomic_DNA"/>
</dbReference>
<dbReference type="InterPro" id="IPR024571">
    <property type="entry name" value="ERAP1-like_C_dom"/>
</dbReference>
<organism evidence="4 5">
    <name type="scientific">Reticulomyxa filosa</name>
    <dbReference type="NCBI Taxonomy" id="46433"/>
    <lineage>
        <taxon>Eukaryota</taxon>
        <taxon>Sar</taxon>
        <taxon>Rhizaria</taxon>
        <taxon>Retaria</taxon>
        <taxon>Foraminifera</taxon>
        <taxon>Monothalamids</taxon>
        <taxon>Reticulomyxidae</taxon>
        <taxon>Reticulomyxa</taxon>
    </lineage>
</organism>
<keyword evidence="5" id="KW-1185">Reference proteome</keyword>
<gene>
    <name evidence="4" type="ORF">RFI_21513</name>
</gene>
<proteinExistence type="inferred from homology"/>
<dbReference type="InterPro" id="IPR050344">
    <property type="entry name" value="Peptidase_M1_aminopeptidases"/>
</dbReference>